<dbReference type="AlphaFoldDB" id="A0A401U213"/>
<dbReference type="Proteomes" id="UP000287033">
    <property type="component" value="Unassembled WGS sequence"/>
</dbReference>
<sequence length="39" mass="4205">MMSPNSSHFSPLNRIKRNCLIGAKSVAEVLMLMPGSTVS</sequence>
<evidence type="ECO:0000313" key="1">
    <source>
        <dbReference type="EMBL" id="GCC48922.1"/>
    </source>
</evidence>
<comment type="caution">
    <text evidence="1">The sequence shown here is derived from an EMBL/GenBank/DDBJ whole genome shotgun (WGS) entry which is preliminary data.</text>
</comment>
<evidence type="ECO:0000313" key="2">
    <source>
        <dbReference type="Proteomes" id="UP000287033"/>
    </source>
</evidence>
<accession>A0A401U213</accession>
<keyword evidence="2" id="KW-1185">Reference proteome</keyword>
<reference evidence="1 2" key="1">
    <citation type="journal article" date="2018" name="Nat. Ecol. Evol.">
        <title>Shark genomes provide insights into elasmobranch evolution and the origin of vertebrates.</title>
        <authorList>
            <person name="Hara Y"/>
            <person name="Yamaguchi K"/>
            <person name="Onimaru K"/>
            <person name="Kadota M"/>
            <person name="Koyanagi M"/>
            <person name="Keeley SD"/>
            <person name="Tatsumi K"/>
            <person name="Tanaka K"/>
            <person name="Motone F"/>
            <person name="Kageyama Y"/>
            <person name="Nozu R"/>
            <person name="Adachi N"/>
            <person name="Nishimura O"/>
            <person name="Nakagawa R"/>
            <person name="Tanegashima C"/>
            <person name="Kiyatake I"/>
            <person name="Matsumoto R"/>
            <person name="Murakumo K"/>
            <person name="Nishida K"/>
            <person name="Terakita A"/>
            <person name="Kuratani S"/>
            <person name="Sato K"/>
            <person name="Hyodo S Kuraku.S."/>
        </authorList>
    </citation>
    <scope>NUCLEOTIDE SEQUENCE [LARGE SCALE GENOMIC DNA]</scope>
</reference>
<feature type="non-terminal residue" evidence="1">
    <location>
        <position position="39"/>
    </location>
</feature>
<protein>
    <submittedName>
        <fullName evidence="1">Uncharacterized protein</fullName>
    </submittedName>
</protein>
<organism evidence="1 2">
    <name type="scientific">Chiloscyllium punctatum</name>
    <name type="common">Brownbanded bambooshark</name>
    <name type="synonym">Hemiscyllium punctatum</name>
    <dbReference type="NCBI Taxonomy" id="137246"/>
    <lineage>
        <taxon>Eukaryota</taxon>
        <taxon>Metazoa</taxon>
        <taxon>Chordata</taxon>
        <taxon>Craniata</taxon>
        <taxon>Vertebrata</taxon>
        <taxon>Chondrichthyes</taxon>
        <taxon>Elasmobranchii</taxon>
        <taxon>Galeomorphii</taxon>
        <taxon>Galeoidea</taxon>
        <taxon>Orectolobiformes</taxon>
        <taxon>Hemiscylliidae</taxon>
        <taxon>Chiloscyllium</taxon>
    </lineage>
</organism>
<proteinExistence type="predicted"/>
<gene>
    <name evidence="1" type="ORF">chiPu_0032967</name>
</gene>
<name>A0A401U213_CHIPU</name>
<dbReference type="EMBL" id="BEZZ01250407">
    <property type="protein sequence ID" value="GCC48922.1"/>
    <property type="molecule type" value="Genomic_DNA"/>
</dbReference>